<keyword evidence="1" id="KW-0677">Repeat</keyword>
<dbReference type="Proteomes" id="UP000005435">
    <property type="component" value="Chromosome"/>
</dbReference>
<keyword evidence="7" id="KW-1185">Reference proteome</keyword>
<dbReference type="EMBL" id="CP003065">
    <property type="protein sequence ID" value="AEV67251.1"/>
    <property type="molecule type" value="Genomic_DNA"/>
</dbReference>
<keyword evidence="2" id="KW-0547">Nucleotide-binding</keyword>
<dbReference type="InterPro" id="IPR032524">
    <property type="entry name" value="ABC_tran_C"/>
</dbReference>
<dbReference type="Gene3D" id="3.40.50.300">
    <property type="entry name" value="P-loop containing nucleotide triphosphate hydrolases"/>
    <property type="match status" value="2"/>
</dbReference>
<feature type="coiled-coil region" evidence="4">
    <location>
        <begin position="561"/>
        <end position="628"/>
    </location>
</feature>
<dbReference type="KEGG" id="ccl:Clocl_0535"/>
<dbReference type="InterPro" id="IPR051309">
    <property type="entry name" value="ABCF_ATPase"/>
</dbReference>
<dbReference type="Gene3D" id="1.10.287.380">
    <property type="entry name" value="Valyl-tRNA synthetase, C-terminal domain"/>
    <property type="match status" value="1"/>
</dbReference>
<gene>
    <name evidence="6" type="ordered locus">Clocl_0535</name>
</gene>
<dbReference type="InterPro" id="IPR037118">
    <property type="entry name" value="Val-tRNA_synth_C_sf"/>
</dbReference>
<dbReference type="AlphaFoldDB" id="G8LT47"/>
<dbReference type="InterPro" id="IPR032781">
    <property type="entry name" value="ABC_tran_Xtn"/>
</dbReference>
<keyword evidence="3" id="KW-0067">ATP-binding</keyword>
<dbReference type="PANTHER" id="PTHR42855:SF2">
    <property type="entry name" value="DRUG RESISTANCE ABC TRANSPORTER,ATP-BINDING PROTEIN"/>
    <property type="match status" value="1"/>
</dbReference>
<evidence type="ECO:0000313" key="6">
    <source>
        <dbReference type="EMBL" id="AEV67251.1"/>
    </source>
</evidence>
<reference evidence="6 7" key="2">
    <citation type="journal article" date="2012" name="Stand. Genomic Sci.">
        <title>Complete Genome Sequence of Clostridium clariflavum DSM 19732.</title>
        <authorList>
            <person name="Izquierdo J.A."/>
            <person name="Goodwin L."/>
            <person name="Davenport K.W."/>
            <person name="Teshima H."/>
            <person name="Bruce D."/>
            <person name="Detter C."/>
            <person name="Tapia R."/>
            <person name="Han S."/>
            <person name="Land M."/>
            <person name="Hauser L."/>
            <person name="Jeffries C.D."/>
            <person name="Han J."/>
            <person name="Pitluck S."/>
            <person name="Nolan M."/>
            <person name="Chen A."/>
            <person name="Huntemann M."/>
            <person name="Mavromatis K."/>
            <person name="Mikhailova N."/>
            <person name="Liolios K."/>
            <person name="Woyke T."/>
            <person name="Lynd L.R."/>
        </authorList>
    </citation>
    <scope>NUCLEOTIDE SEQUENCE [LARGE SCALE GENOMIC DNA]</scope>
    <source>
        <strain evidence="7">DSM 19732 / NBRC 101661 / EBR45</strain>
    </source>
</reference>
<dbReference type="eggNOG" id="COG0488">
    <property type="taxonomic scope" value="Bacteria"/>
</dbReference>
<dbReference type="InterPro" id="IPR003593">
    <property type="entry name" value="AAA+_ATPase"/>
</dbReference>
<dbReference type="GO" id="GO:0003677">
    <property type="term" value="F:DNA binding"/>
    <property type="evidence" value="ECO:0007669"/>
    <property type="project" value="InterPro"/>
</dbReference>
<dbReference type="SUPFAM" id="SSF52540">
    <property type="entry name" value="P-loop containing nucleoside triphosphate hydrolases"/>
    <property type="match status" value="2"/>
</dbReference>
<dbReference type="FunFam" id="3.40.50.300:FF:000011">
    <property type="entry name" value="Putative ABC transporter ATP-binding component"/>
    <property type="match status" value="1"/>
</dbReference>
<dbReference type="HOGENOM" id="CLU_000604_36_0_9"/>
<feature type="domain" description="ABC transporter" evidence="5">
    <location>
        <begin position="4"/>
        <end position="260"/>
    </location>
</feature>
<feature type="domain" description="ABC transporter" evidence="5">
    <location>
        <begin position="330"/>
        <end position="543"/>
    </location>
</feature>
<dbReference type="GO" id="GO:0005524">
    <property type="term" value="F:ATP binding"/>
    <property type="evidence" value="ECO:0007669"/>
    <property type="project" value="UniProtKB-KW"/>
</dbReference>
<name>G8LT47_ACECE</name>
<sequence length="638" mass="73342">MILLGCNNISISFGTRQILKDVTFSVQDTDKIGIVGVNGAGKSTLFKIITSGYIPDSGEIYLAKGCKIGYLAQNSELESSNTILEEVLTAFSHLIRMEERIKELEKLISTEKDEEKLSSYMKEYSNLSDNFSRNGGYEYNSRSRGILKGLGFREEEFELKVSSLSGGQKTRLAMAKLLTEEPDLLLLDEPTNHLDIDAVEWLEDFLISYKKGVMIISHDRFFLDRITNKTLEIENCECKLYNGNYTKFVQQKEQDREIQQKHYELQQKEIARMEAFIEQQRRWNRERNIIAAESRMKAIERMEKVDKPNDLPEKIKIDFKVTIQSGNEVLTVDKLSKEYPGRPLFNNLSFKVMKRERVFILGPNGCGKSTLLKILTGKIKDYSGSFKFGHNTTEAYYDQEHSDLSLNNTVIDELIEVSDNLSLTEIRNALAMFLFKGDDVFKEIGTLSGGEKGRISLLKIMLSGANVLILDEPTNHLDISSREVLERALLDYEGTLVIVSHDRYFIDKIATRIIELGNDFYIDYKGNYSEFKQYKARLAPELKTASVTEKVSAAKLSHIATKEEKARRRKLEKQYAETENEIQRLESSIENIKAEMQSEDILSDHVKLNELHNKQLEMEKRLEELYELWETLAMQIEA</sequence>
<dbReference type="InterPro" id="IPR017871">
    <property type="entry name" value="ABC_transporter-like_CS"/>
</dbReference>
<dbReference type="STRING" id="720554.Clocl_0535"/>
<evidence type="ECO:0000256" key="3">
    <source>
        <dbReference type="ARBA" id="ARBA00022840"/>
    </source>
</evidence>
<dbReference type="SMART" id="SM00382">
    <property type="entry name" value="AAA"/>
    <property type="match status" value="2"/>
</dbReference>
<reference evidence="7" key="1">
    <citation type="submission" date="2011-12" db="EMBL/GenBank/DDBJ databases">
        <title>Complete sequence of Clostridium clariflavum DSM 19732.</title>
        <authorList>
            <consortium name="US DOE Joint Genome Institute"/>
            <person name="Lucas S."/>
            <person name="Han J."/>
            <person name="Lapidus A."/>
            <person name="Cheng J.-F."/>
            <person name="Goodwin L."/>
            <person name="Pitluck S."/>
            <person name="Peters L."/>
            <person name="Teshima H."/>
            <person name="Detter J.C."/>
            <person name="Han C."/>
            <person name="Tapia R."/>
            <person name="Land M."/>
            <person name="Hauser L."/>
            <person name="Kyrpides N."/>
            <person name="Ivanova N."/>
            <person name="Pagani I."/>
            <person name="Kitzmiller T."/>
            <person name="Lynd L."/>
            <person name="Izquierdo J."/>
            <person name="Woyke T."/>
        </authorList>
    </citation>
    <scope>NUCLEOTIDE SEQUENCE [LARGE SCALE GENOMIC DNA]</scope>
    <source>
        <strain evidence="7">DSM 19732 / NBRC 101661 / EBR45</strain>
    </source>
</reference>
<dbReference type="OrthoDB" id="9801441at2"/>
<dbReference type="GO" id="GO:0016887">
    <property type="term" value="F:ATP hydrolysis activity"/>
    <property type="evidence" value="ECO:0007669"/>
    <property type="project" value="InterPro"/>
</dbReference>
<evidence type="ECO:0000313" key="7">
    <source>
        <dbReference type="Proteomes" id="UP000005435"/>
    </source>
</evidence>
<evidence type="ECO:0000256" key="4">
    <source>
        <dbReference type="SAM" id="Coils"/>
    </source>
</evidence>
<dbReference type="Pfam" id="PF16326">
    <property type="entry name" value="ABC_tran_CTD"/>
    <property type="match status" value="1"/>
</dbReference>
<evidence type="ECO:0000256" key="1">
    <source>
        <dbReference type="ARBA" id="ARBA00022737"/>
    </source>
</evidence>
<dbReference type="RefSeq" id="WP_014253883.1">
    <property type="nucleotide sequence ID" value="NC_016627.1"/>
</dbReference>
<dbReference type="Pfam" id="PF12848">
    <property type="entry name" value="ABC_tran_Xtn"/>
    <property type="match status" value="1"/>
</dbReference>
<dbReference type="CDD" id="cd03221">
    <property type="entry name" value="ABCF_EF-3"/>
    <property type="match status" value="2"/>
</dbReference>
<dbReference type="InterPro" id="IPR027417">
    <property type="entry name" value="P-loop_NTPase"/>
</dbReference>
<evidence type="ECO:0000259" key="5">
    <source>
        <dbReference type="PROSITE" id="PS50893"/>
    </source>
</evidence>
<dbReference type="PANTHER" id="PTHR42855">
    <property type="entry name" value="ABC TRANSPORTER ATP-BINDING SUBUNIT"/>
    <property type="match status" value="1"/>
</dbReference>
<evidence type="ECO:0000256" key="2">
    <source>
        <dbReference type="ARBA" id="ARBA00022741"/>
    </source>
</evidence>
<organism evidence="6 7">
    <name type="scientific">Acetivibrio clariflavus (strain DSM 19732 / NBRC 101661 / EBR45)</name>
    <name type="common">Clostridium clariflavum</name>
    <dbReference type="NCBI Taxonomy" id="720554"/>
    <lineage>
        <taxon>Bacteria</taxon>
        <taxon>Bacillati</taxon>
        <taxon>Bacillota</taxon>
        <taxon>Clostridia</taxon>
        <taxon>Eubacteriales</taxon>
        <taxon>Oscillospiraceae</taxon>
        <taxon>Acetivibrio</taxon>
    </lineage>
</organism>
<dbReference type="PROSITE" id="PS50893">
    <property type="entry name" value="ABC_TRANSPORTER_2"/>
    <property type="match status" value="2"/>
</dbReference>
<dbReference type="Pfam" id="PF00005">
    <property type="entry name" value="ABC_tran"/>
    <property type="match status" value="2"/>
</dbReference>
<proteinExistence type="predicted"/>
<keyword evidence="4" id="KW-0175">Coiled coil</keyword>
<dbReference type="FunFam" id="3.40.50.300:FF:000309">
    <property type="entry name" value="ABC transporter ATP-binding protein"/>
    <property type="match status" value="1"/>
</dbReference>
<accession>G8LT47</accession>
<dbReference type="PROSITE" id="PS00211">
    <property type="entry name" value="ABC_TRANSPORTER_1"/>
    <property type="match status" value="1"/>
</dbReference>
<dbReference type="InterPro" id="IPR003439">
    <property type="entry name" value="ABC_transporter-like_ATP-bd"/>
</dbReference>
<protein>
    <submittedName>
        <fullName evidence="6">ATPase component of ABC transporters with duplicated ATPase domain</fullName>
    </submittedName>
</protein>